<feature type="region of interest" description="Disordered" evidence="1">
    <location>
        <begin position="129"/>
        <end position="152"/>
    </location>
</feature>
<reference evidence="2 3" key="1">
    <citation type="journal article" date="2016" name="Mol. Biol. Evol.">
        <title>Comparative Genomics of Early-Diverging Mushroom-Forming Fungi Provides Insights into the Origins of Lignocellulose Decay Capabilities.</title>
        <authorList>
            <person name="Nagy L.G."/>
            <person name="Riley R."/>
            <person name="Tritt A."/>
            <person name="Adam C."/>
            <person name="Daum C."/>
            <person name="Floudas D."/>
            <person name="Sun H."/>
            <person name="Yadav J.S."/>
            <person name="Pangilinan J."/>
            <person name="Larsson K.H."/>
            <person name="Matsuura K."/>
            <person name="Barry K."/>
            <person name="Labutti K."/>
            <person name="Kuo R."/>
            <person name="Ohm R.A."/>
            <person name="Bhattacharya S.S."/>
            <person name="Shirouzu T."/>
            <person name="Yoshinaga Y."/>
            <person name="Martin F.M."/>
            <person name="Grigoriev I.V."/>
            <person name="Hibbett D.S."/>
        </authorList>
    </citation>
    <scope>NUCLEOTIDE SEQUENCE [LARGE SCALE GENOMIC DNA]</scope>
    <source>
        <strain evidence="2 3">TUFC12733</strain>
    </source>
</reference>
<dbReference type="Proteomes" id="UP000076738">
    <property type="component" value="Unassembled WGS sequence"/>
</dbReference>
<organism evidence="2 3">
    <name type="scientific">Calocera viscosa (strain TUFC12733)</name>
    <dbReference type="NCBI Taxonomy" id="1330018"/>
    <lineage>
        <taxon>Eukaryota</taxon>
        <taxon>Fungi</taxon>
        <taxon>Dikarya</taxon>
        <taxon>Basidiomycota</taxon>
        <taxon>Agaricomycotina</taxon>
        <taxon>Dacrymycetes</taxon>
        <taxon>Dacrymycetales</taxon>
        <taxon>Dacrymycetaceae</taxon>
        <taxon>Calocera</taxon>
    </lineage>
</organism>
<dbReference type="EMBL" id="KV417344">
    <property type="protein sequence ID" value="KZO90342.1"/>
    <property type="molecule type" value="Genomic_DNA"/>
</dbReference>
<gene>
    <name evidence="2" type="ORF">CALVIDRAFT_395753</name>
</gene>
<feature type="region of interest" description="Disordered" evidence="1">
    <location>
        <begin position="26"/>
        <end position="48"/>
    </location>
</feature>
<accession>A0A167GA47</accession>
<protein>
    <submittedName>
        <fullName evidence="2">Uncharacterized protein</fullName>
    </submittedName>
</protein>
<proteinExistence type="predicted"/>
<dbReference type="AlphaFoldDB" id="A0A167GA47"/>
<keyword evidence="3" id="KW-1185">Reference proteome</keyword>
<evidence type="ECO:0000256" key="1">
    <source>
        <dbReference type="SAM" id="MobiDB-lite"/>
    </source>
</evidence>
<name>A0A167GA47_CALVF</name>
<evidence type="ECO:0000313" key="3">
    <source>
        <dbReference type="Proteomes" id="UP000076738"/>
    </source>
</evidence>
<evidence type="ECO:0000313" key="2">
    <source>
        <dbReference type="EMBL" id="KZO90342.1"/>
    </source>
</evidence>
<sequence length="209" mass="22628">MVNCSPALVRRLSETQTVTMARSSCHWPERNPWTSPEPHRRSKQRCSRRALPFSSSLLSLKDGSIQGAIELPYQAANAGGAAFKRPATCRLGVRLCATRSGDCRPATSRPLFQVLDDGLHIFDGRLHRSDSRHGTGTPSASCLGGPAPRSGEEVAPSISLDFTLRLLCQIPRADSCPRPAGGLVESRQAVGSCMRRPHCFGLRHLGCSL</sequence>